<keyword evidence="1" id="KW-0813">Transport</keyword>
<keyword evidence="8" id="KW-0732">Signal</keyword>
<keyword evidence="4" id="KW-0249">Electron transport</keyword>
<feature type="compositionally biased region" description="Pro residues" evidence="7">
    <location>
        <begin position="158"/>
        <end position="167"/>
    </location>
</feature>
<evidence type="ECO:0000256" key="8">
    <source>
        <dbReference type="SAM" id="SignalP"/>
    </source>
</evidence>
<evidence type="ECO:0000313" key="10">
    <source>
        <dbReference type="EMBL" id="MFC3181419.1"/>
    </source>
</evidence>
<dbReference type="InterPro" id="IPR009056">
    <property type="entry name" value="Cyt_c-like_dom"/>
</dbReference>
<evidence type="ECO:0000259" key="9">
    <source>
        <dbReference type="PROSITE" id="PS51007"/>
    </source>
</evidence>
<comment type="caution">
    <text evidence="10">The sequence shown here is derived from an EMBL/GenBank/DDBJ whole genome shotgun (WGS) entry which is preliminary data.</text>
</comment>
<reference evidence="11" key="1">
    <citation type="journal article" date="2019" name="Int. J. Syst. Evol. Microbiol.">
        <title>The Global Catalogue of Microorganisms (GCM) 10K type strain sequencing project: providing services to taxonomists for standard genome sequencing and annotation.</title>
        <authorList>
            <consortium name="The Broad Institute Genomics Platform"/>
            <consortium name="The Broad Institute Genome Sequencing Center for Infectious Disease"/>
            <person name="Wu L."/>
            <person name="Ma J."/>
        </authorList>
    </citation>
    <scope>NUCLEOTIDE SEQUENCE [LARGE SCALE GENOMIC DNA]</scope>
    <source>
        <strain evidence="11">KCTC 52039</strain>
    </source>
</reference>
<evidence type="ECO:0000256" key="3">
    <source>
        <dbReference type="ARBA" id="ARBA00022723"/>
    </source>
</evidence>
<dbReference type="RefSeq" id="WP_380073024.1">
    <property type="nucleotide sequence ID" value="NZ_JBHRTO010000001.1"/>
</dbReference>
<accession>A0ABV7J3B8</accession>
<evidence type="ECO:0000313" key="11">
    <source>
        <dbReference type="Proteomes" id="UP001595547"/>
    </source>
</evidence>
<dbReference type="Proteomes" id="UP001595547">
    <property type="component" value="Unassembled WGS sequence"/>
</dbReference>
<dbReference type="InterPro" id="IPR002327">
    <property type="entry name" value="Cyt_c_1A/1B"/>
</dbReference>
<dbReference type="SUPFAM" id="SSF46626">
    <property type="entry name" value="Cytochrome c"/>
    <property type="match status" value="1"/>
</dbReference>
<evidence type="ECO:0000256" key="4">
    <source>
        <dbReference type="ARBA" id="ARBA00022982"/>
    </source>
</evidence>
<gene>
    <name evidence="10" type="ORF">ACFOGH_10505</name>
</gene>
<protein>
    <submittedName>
        <fullName evidence="10">C-type cytochrome</fullName>
    </submittedName>
</protein>
<dbReference type="PROSITE" id="PS51007">
    <property type="entry name" value="CYTC"/>
    <property type="match status" value="1"/>
</dbReference>
<keyword evidence="2 6" id="KW-0349">Heme</keyword>
<organism evidence="10 11">
    <name type="scientific">Cypionkella sinensis</name>
    <dbReference type="NCBI Taxonomy" id="1756043"/>
    <lineage>
        <taxon>Bacteria</taxon>
        <taxon>Pseudomonadati</taxon>
        <taxon>Pseudomonadota</taxon>
        <taxon>Alphaproteobacteria</taxon>
        <taxon>Rhodobacterales</taxon>
        <taxon>Paracoccaceae</taxon>
        <taxon>Cypionkella</taxon>
    </lineage>
</organism>
<dbReference type="Gene3D" id="1.10.760.10">
    <property type="entry name" value="Cytochrome c-like domain"/>
    <property type="match status" value="1"/>
</dbReference>
<dbReference type="EMBL" id="JBHRTO010000001">
    <property type="protein sequence ID" value="MFC3181419.1"/>
    <property type="molecule type" value="Genomic_DNA"/>
</dbReference>
<name>A0ABV7J3B8_9RHOB</name>
<feature type="compositionally biased region" description="Low complexity" evidence="7">
    <location>
        <begin position="145"/>
        <end position="157"/>
    </location>
</feature>
<keyword evidence="5 6" id="KW-0408">Iron</keyword>
<keyword evidence="3 6" id="KW-0479">Metal-binding</keyword>
<evidence type="ECO:0000256" key="6">
    <source>
        <dbReference type="PROSITE-ProRule" id="PRU00433"/>
    </source>
</evidence>
<feature type="domain" description="Cytochrome c" evidence="9">
    <location>
        <begin position="22"/>
        <end position="139"/>
    </location>
</feature>
<evidence type="ECO:0000256" key="7">
    <source>
        <dbReference type="SAM" id="MobiDB-lite"/>
    </source>
</evidence>
<dbReference type="InterPro" id="IPR036909">
    <property type="entry name" value="Cyt_c-like_dom_sf"/>
</dbReference>
<dbReference type="PANTHER" id="PTHR11961">
    <property type="entry name" value="CYTOCHROME C"/>
    <property type="match status" value="1"/>
</dbReference>
<sequence length="167" mass="17101">MKLKLAMFAVLATAAAPAFAAGDATKGEALFKQCQTCHSVVDDAGKVVAGKGAKTGPNLYGVFGRQVGSYPDFKYGDSIVAAGKTGLVWDEASFVDYVQDPSNHWKTVLGDKSAKSKMMFKVKNAAAAEDVYAYLIQFSPNAGAAAAPADPAAAPADPAAPAPATSP</sequence>
<keyword evidence="11" id="KW-1185">Reference proteome</keyword>
<evidence type="ECO:0000256" key="2">
    <source>
        <dbReference type="ARBA" id="ARBA00022617"/>
    </source>
</evidence>
<evidence type="ECO:0000256" key="1">
    <source>
        <dbReference type="ARBA" id="ARBA00022448"/>
    </source>
</evidence>
<feature type="region of interest" description="Disordered" evidence="7">
    <location>
        <begin position="145"/>
        <end position="167"/>
    </location>
</feature>
<feature type="chain" id="PRO_5045061845" evidence="8">
    <location>
        <begin position="21"/>
        <end position="167"/>
    </location>
</feature>
<evidence type="ECO:0000256" key="5">
    <source>
        <dbReference type="ARBA" id="ARBA00023004"/>
    </source>
</evidence>
<proteinExistence type="predicted"/>
<feature type="signal peptide" evidence="8">
    <location>
        <begin position="1"/>
        <end position="20"/>
    </location>
</feature>